<evidence type="ECO:0000313" key="1">
    <source>
        <dbReference type="EMBL" id="RMX59003.1"/>
    </source>
</evidence>
<evidence type="ECO:0000313" key="2">
    <source>
        <dbReference type="Proteomes" id="UP000275408"/>
    </source>
</evidence>
<gene>
    <name evidence="1" type="ORF">pdam_00018173</name>
</gene>
<accession>A0A3M6UZ99</accession>
<proteinExistence type="predicted"/>
<sequence length="144" mass="16297">MDGNEQRGKNEAYKPVLASFYVASHGGAKIEEDTEIARRAYVIRRSGNCRPIRSCGAHDHCPSDQYCDIHLRVCRKGIRRCYAHHECGYGNICKGGICKKRECRKHTDCPDNEACYYPGICRGYQAYCHEGYPGYCKDGYVCVA</sequence>
<dbReference type="Proteomes" id="UP000275408">
    <property type="component" value="Unassembled WGS sequence"/>
</dbReference>
<organism evidence="1 2">
    <name type="scientific">Pocillopora damicornis</name>
    <name type="common">Cauliflower coral</name>
    <name type="synonym">Millepora damicornis</name>
    <dbReference type="NCBI Taxonomy" id="46731"/>
    <lineage>
        <taxon>Eukaryota</taxon>
        <taxon>Metazoa</taxon>
        <taxon>Cnidaria</taxon>
        <taxon>Anthozoa</taxon>
        <taxon>Hexacorallia</taxon>
        <taxon>Scleractinia</taxon>
        <taxon>Astrocoeniina</taxon>
        <taxon>Pocilloporidae</taxon>
        <taxon>Pocillopora</taxon>
    </lineage>
</organism>
<protein>
    <submittedName>
        <fullName evidence="1">Uncharacterized protein</fullName>
    </submittedName>
</protein>
<name>A0A3M6UZ99_POCDA</name>
<reference evidence="1 2" key="1">
    <citation type="journal article" date="2018" name="Sci. Rep.">
        <title>Comparative analysis of the Pocillopora damicornis genome highlights role of immune system in coral evolution.</title>
        <authorList>
            <person name="Cunning R."/>
            <person name="Bay R.A."/>
            <person name="Gillette P."/>
            <person name="Baker A.C."/>
            <person name="Traylor-Knowles N."/>
        </authorList>
    </citation>
    <scope>NUCLEOTIDE SEQUENCE [LARGE SCALE GENOMIC DNA]</scope>
    <source>
        <strain evidence="1">RSMAS</strain>
        <tissue evidence="1">Whole animal</tissue>
    </source>
</reference>
<comment type="caution">
    <text evidence="1">The sequence shown here is derived from an EMBL/GenBank/DDBJ whole genome shotgun (WGS) entry which is preliminary data.</text>
</comment>
<feature type="non-terminal residue" evidence="1">
    <location>
        <position position="144"/>
    </location>
</feature>
<dbReference type="AlphaFoldDB" id="A0A3M6UZ99"/>
<dbReference type="EMBL" id="RCHS01000408">
    <property type="protein sequence ID" value="RMX59003.1"/>
    <property type="molecule type" value="Genomic_DNA"/>
</dbReference>
<keyword evidence="2" id="KW-1185">Reference proteome</keyword>